<feature type="compositionally biased region" description="Gly residues" evidence="1">
    <location>
        <begin position="179"/>
        <end position="191"/>
    </location>
</feature>
<protein>
    <submittedName>
        <fullName evidence="2">Uncharacterized protein</fullName>
    </submittedName>
</protein>
<evidence type="ECO:0000313" key="3">
    <source>
        <dbReference type="Proteomes" id="UP000076502"/>
    </source>
</evidence>
<proteinExistence type="predicted"/>
<reference evidence="2 3" key="1">
    <citation type="submission" date="2015-07" db="EMBL/GenBank/DDBJ databases">
        <title>The genome of Dufourea novaeangliae.</title>
        <authorList>
            <person name="Pan H."/>
            <person name="Kapheim K."/>
        </authorList>
    </citation>
    <scope>NUCLEOTIDE SEQUENCE [LARGE SCALE GENOMIC DNA]</scope>
    <source>
        <strain evidence="2">0120121106</strain>
        <tissue evidence="2">Whole body</tissue>
    </source>
</reference>
<dbReference type="STRING" id="178035.A0A154PSE8"/>
<evidence type="ECO:0000256" key="1">
    <source>
        <dbReference type="SAM" id="MobiDB-lite"/>
    </source>
</evidence>
<organism evidence="2 3">
    <name type="scientific">Dufourea novaeangliae</name>
    <name type="common">Sweat bee</name>
    <dbReference type="NCBI Taxonomy" id="178035"/>
    <lineage>
        <taxon>Eukaryota</taxon>
        <taxon>Metazoa</taxon>
        <taxon>Ecdysozoa</taxon>
        <taxon>Arthropoda</taxon>
        <taxon>Hexapoda</taxon>
        <taxon>Insecta</taxon>
        <taxon>Pterygota</taxon>
        <taxon>Neoptera</taxon>
        <taxon>Endopterygota</taxon>
        <taxon>Hymenoptera</taxon>
        <taxon>Apocrita</taxon>
        <taxon>Aculeata</taxon>
        <taxon>Apoidea</taxon>
        <taxon>Anthophila</taxon>
        <taxon>Halictidae</taxon>
        <taxon>Rophitinae</taxon>
        <taxon>Dufourea</taxon>
    </lineage>
</organism>
<sequence length="460" mass="50909">MRRLRINRSLAIPGLRDEHRDSKHQSTEFIIIQLPVQSIEKYHLHYVRFHPHKCPRQKKTVSPEQAEKMRVPSNAMLDVAPPTFFSKGPDVPRVPQHLPTFPLAVKTSVYRLVEETAAAAESCGLSWLPSSARMYDGKCMREVHVHNLPFRRPSVRRIARHETGIGGGSSVSGSPTTGYLGGMGGGAGGHTPGSSSPGSEMSPQHNESPPAPSWPGEMKHHPHPHAPPHTHHHPHTPGHHPPPPPPPPHHAGYMPQYSWYQADPNPGLLTRPRNQIRRVYPGRETKAYGIEVRKIEAKAKKEKERPPSVDVPMCSYEVDQPGLFERACGPTMPTSGATATHFTSSIIPSTFPCGRGAGGVPRRQALPTTSCPELQAFHASSRMALPASSSGDEVEGNPSGGYGWEGKVWVTKFLVNVQTHLSPACYPVSYGWLRLWEDDCDYKSDGVLFKHVWDIKMYER</sequence>
<dbReference type="EMBL" id="KQ435105">
    <property type="protein sequence ID" value="KZC14677.1"/>
    <property type="molecule type" value="Genomic_DNA"/>
</dbReference>
<gene>
    <name evidence="2" type="ORF">WN55_07312</name>
</gene>
<dbReference type="Proteomes" id="UP000076502">
    <property type="component" value="Unassembled WGS sequence"/>
</dbReference>
<accession>A0A154PSE8</accession>
<evidence type="ECO:0000313" key="2">
    <source>
        <dbReference type="EMBL" id="KZC14677.1"/>
    </source>
</evidence>
<keyword evidence="3" id="KW-1185">Reference proteome</keyword>
<feature type="compositionally biased region" description="Basic residues" evidence="1">
    <location>
        <begin position="220"/>
        <end position="238"/>
    </location>
</feature>
<dbReference type="AlphaFoldDB" id="A0A154PSE8"/>
<name>A0A154PSE8_DUFNO</name>
<feature type="compositionally biased region" description="Pro residues" evidence="1">
    <location>
        <begin position="239"/>
        <end position="249"/>
    </location>
</feature>
<feature type="region of interest" description="Disordered" evidence="1">
    <location>
        <begin position="162"/>
        <end position="259"/>
    </location>
</feature>